<dbReference type="InterPro" id="IPR050266">
    <property type="entry name" value="AB_hydrolase_sf"/>
</dbReference>
<dbReference type="PANTHER" id="PTHR43798">
    <property type="entry name" value="MONOACYLGLYCEROL LIPASE"/>
    <property type="match status" value="1"/>
</dbReference>
<dbReference type="InterPro" id="IPR000639">
    <property type="entry name" value="Epox_hydrolase-like"/>
</dbReference>
<dbReference type="PRINTS" id="PR00412">
    <property type="entry name" value="EPOXHYDRLASE"/>
</dbReference>
<accession>A0A381YP47</accession>
<feature type="domain" description="AB hydrolase-1" evidence="1">
    <location>
        <begin position="21"/>
        <end position="247"/>
    </location>
</feature>
<dbReference type="EMBL" id="UINC01018625">
    <property type="protein sequence ID" value="SVA78392.1"/>
    <property type="molecule type" value="Genomic_DNA"/>
</dbReference>
<protein>
    <recommendedName>
        <fullName evidence="1">AB hydrolase-1 domain-containing protein</fullName>
    </recommendedName>
</protein>
<reference evidence="2" key="1">
    <citation type="submission" date="2018-05" db="EMBL/GenBank/DDBJ databases">
        <authorList>
            <person name="Lanie J.A."/>
            <person name="Ng W.-L."/>
            <person name="Kazmierczak K.M."/>
            <person name="Andrzejewski T.M."/>
            <person name="Davidsen T.M."/>
            <person name="Wayne K.J."/>
            <person name="Tettelin H."/>
            <person name="Glass J.I."/>
            <person name="Rusch D."/>
            <person name="Podicherti R."/>
            <person name="Tsui H.-C.T."/>
            <person name="Winkler M.E."/>
        </authorList>
    </citation>
    <scope>NUCLEOTIDE SEQUENCE</scope>
</reference>
<dbReference type="Gene3D" id="3.40.50.1820">
    <property type="entry name" value="alpha/beta hydrolase"/>
    <property type="match status" value="1"/>
</dbReference>
<dbReference type="PRINTS" id="PR00111">
    <property type="entry name" value="ABHYDROLASE"/>
</dbReference>
<dbReference type="InterPro" id="IPR029058">
    <property type="entry name" value="AB_hydrolase_fold"/>
</dbReference>
<name>A0A381YP47_9ZZZZ</name>
<sequence length="262" mass="28270">MPFADVNGQTIHYLDTGGDGPAILLSHGFTMGHEMWVHQVGPLTGAGWRVVTYDERGWGQTAHTEPFDYWDLASDVLGLMDHLGIDRAVLGGMSQGGFLTLRAALTAPERVRAMVLVDTEAETLSDEDRVQYQGLFDAASAMGLTGEIGDALEMTLFAPGYDDARYWRGKWTSKPIAAWVGAKDCLFERDSIVDRLGEITCPSIVFHGDADMAIPLERGRLVSESLSGPSTFVVVPGAGHTSNLEAPDVVNPAMLDFLAGLD</sequence>
<dbReference type="GO" id="GO:0003824">
    <property type="term" value="F:catalytic activity"/>
    <property type="evidence" value="ECO:0007669"/>
    <property type="project" value="InterPro"/>
</dbReference>
<evidence type="ECO:0000313" key="2">
    <source>
        <dbReference type="EMBL" id="SVA78392.1"/>
    </source>
</evidence>
<dbReference type="InterPro" id="IPR000073">
    <property type="entry name" value="AB_hydrolase_1"/>
</dbReference>
<organism evidence="2">
    <name type="scientific">marine metagenome</name>
    <dbReference type="NCBI Taxonomy" id="408172"/>
    <lineage>
        <taxon>unclassified sequences</taxon>
        <taxon>metagenomes</taxon>
        <taxon>ecological metagenomes</taxon>
    </lineage>
</organism>
<evidence type="ECO:0000259" key="1">
    <source>
        <dbReference type="Pfam" id="PF00561"/>
    </source>
</evidence>
<dbReference type="AlphaFoldDB" id="A0A381YP47"/>
<dbReference type="Pfam" id="PF00561">
    <property type="entry name" value="Abhydrolase_1"/>
    <property type="match status" value="1"/>
</dbReference>
<dbReference type="SUPFAM" id="SSF53474">
    <property type="entry name" value="alpha/beta-Hydrolases"/>
    <property type="match status" value="1"/>
</dbReference>
<gene>
    <name evidence="2" type="ORF">METZ01_LOCUS131246</name>
</gene>
<proteinExistence type="predicted"/>